<gene>
    <name evidence="1" type="ORF">DPMN_103051</name>
</gene>
<organism evidence="1 2">
    <name type="scientific">Dreissena polymorpha</name>
    <name type="common">Zebra mussel</name>
    <name type="synonym">Mytilus polymorpha</name>
    <dbReference type="NCBI Taxonomy" id="45954"/>
    <lineage>
        <taxon>Eukaryota</taxon>
        <taxon>Metazoa</taxon>
        <taxon>Spiralia</taxon>
        <taxon>Lophotrochozoa</taxon>
        <taxon>Mollusca</taxon>
        <taxon>Bivalvia</taxon>
        <taxon>Autobranchia</taxon>
        <taxon>Heteroconchia</taxon>
        <taxon>Euheterodonta</taxon>
        <taxon>Imparidentia</taxon>
        <taxon>Neoheterodontei</taxon>
        <taxon>Myida</taxon>
        <taxon>Dreissenoidea</taxon>
        <taxon>Dreissenidae</taxon>
        <taxon>Dreissena</taxon>
    </lineage>
</organism>
<proteinExistence type="predicted"/>
<protein>
    <submittedName>
        <fullName evidence="1">Uncharacterized protein</fullName>
    </submittedName>
</protein>
<comment type="caution">
    <text evidence="1">The sequence shown here is derived from an EMBL/GenBank/DDBJ whole genome shotgun (WGS) entry which is preliminary data.</text>
</comment>
<name>A0A9D4K276_DREPO</name>
<dbReference type="EMBL" id="JAIWYP010000004">
    <property type="protein sequence ID" value="KAH3829822.1"/>
    <property type="molecule type" value="Genomic_DNA"/>
</dbReference>
<accession>A0A9D4K276</accession>
<dbReference type="Proteomes" id="UP000828390">
    <property type="component" value="Unassembled WGS sequence"/>
</dbReference>
<keyword evidence="2" id="KW-1185">Reference proteome</keyword>
<evidence type="ECO:0000313" key="1">
    <source>
        <dbReference type="EMBL" id="KAH3829822.1"/>
    </source>
</evidence>
<dbReference type="AlphaFoldDB" id="A0A9D4K276"/>
<reference evidence="1" key="1">
    <citation type="journal article" date="2019" name="bioRxiv">
        <title>The Genome of the Zebra Mussel, Dreissena polymorpha: A Resource for Invasive Species Research.</title>
        <authorList>
            <person name="McCartney M.A."/>
            <person name="Auch B."/>
            <person name="Kono T."/>
            <person name="Mallez S."/>
            <person name="Zhang Y."/>
            <person name="Obille A."/>
            <person name="Becker A."/>
            <person name="Abrahante J.E."/>
            <person name="Garbe J."/>
            <person name="Badalamenti J.P."/>
            <person name="Herman A."/>
            <person name="Mangelson H."/>
            <person name="Liachko I."/>
            <person name="Sullivan S."/>
            <person name="Sone E.D."/>
            <person name="Koren S."/>
            <person name="Silverstein K.A.T."/>
            <person name="Beckman K.B."/>
            <person name="Gohl D.M."/>
        </authorList>
    </citation>
    <scope>NUCLEOTIDE SEQUENCE</scope>
    <source>
        <strain evidence="1">Duluth1</strain>
        <tissue evidence="1">Whole animal</tissue>
    </source>
</reference>
<reference evidence="1" key="2">
    <citation type="submission" date="2020-11" db="EMBL/GenBank/DDBJ databases">
        <authorList>
            <person name="McCartney M.A."/>
            <person name="Auch B."/>
            <person name="Kono T."/>
            <person name="Mallez S."/>
            <person name="Becker A."/>
            <person name="Gohl D.M."/>
            <person name="Silverstein K.A.T."/>
            <person name="Koren S."/>
            <person name="Bechman K.B."/>
            <person name="Herman A."/>
            <person name="Abrahante J.E."/>
            <person name="Garbe J."/>
        </authorList>
    </citation>
    <scope>NUCLEOTIDE SEQUENCE</scope>
    <source>
        <strain evidence="1">Duluth1</strain>
        <tissue evidence="1">Whole animal</tissue>
    </source>
</reference>
<sequence>MEHHRMLGYVDLNLANRHEGGVVALASSLHRRVQSLGPANVDRDHRPVLAVKHCALMIMVIYRYLFSNNRESSG</sequence>
<evidence type="ECO:0000313" key="2">
    <source>
        <dbReference type="Proteomes" id="UP000828390"/>
    </source>
</evidence>